<dbReference type="AlphaFoldDB" id="B9YBF8"/>
<dbReference type="InterPro" id="IPR007492">
    <property type="entry name" value="LytTR_DNA-bd_dom"/>
</dbReference>
<dbReference type="GO" id="GO:0000156">
    <property type="term" value="F:phosphorelay response regulator activity"/>
    <property type="evidence" value="ECO:0007669"/>
    <property type="project" value="InterPro"/>
</dbReference>
<keyword evidence="3 6" id="KW-0238">DNA-binding</keyword>
<evidence type="ECO:0000313" key="7">
    <source>
        <dbReference type="Proteomes" id="UP000005950"/>
    </source>
</evidence>
<reference evidence="6 7" key="2">
    <citation type="submission" date="2009-02" db="EMBL/GenBank/DDBJ databases">
        <title>Draft genome sequence of Holdemania filiformis DSM 12042.</title>
        <authorList>
            <person name="Sudarsanam P."/>
            <person name="Ley R."/>
            <person name="Guruge J."/>
            <person name="Turnbaugh P.J."/>
            <person name="Mahowald M."/>
            <person name="Liep D."/>
            <person name="Gordon J."/>
        </authorList>
    </citation>
    <scope>NUCLEOTIDE SEQUENCE [LARGE SCALE GENOMIC DNA]</scope>
    <source>
        <strain evidence="6 7">DSM 12042</strain>
    </source>
</reference>
<dbReference type="HOGENOM" id="CLU_106729_4_0_9"/>
<dbReference type="EMBL" id="ACCF01000199">
    <property type="protein sequence ID" value="EEF66679.1"/>
    <property type="molecule type" value="Genomic_DNA"/>
</dbReference>
<gene>
    <name evidence="6" type="ORF">HOLDEFILI_03165</name>
</gene>
<keyword evidence="2" id="KW-0805">Transcription regulation</keyword>
<evidence type="ECO:0000256" key="2">
    <source>
        <dbReference type="ARBA" id="ARBA00023015"/>
    </source>
</evidence>
<dbReference type="STRING" id="545696.HOLDEFILI_03165"/>
<evidence type="ECO:0000313" key="6">
    <source>
        <dbReference type="EMBL" id="EEF66679.1"/>
    </source>
</evidence>
<keyword evidence="4" id="KW-0804">Transcription</keyword>
<dbReference type="PANTHER" id="PTHR37299">
    <property type="entry name" value="TRANSCRIPTIONAL REGULATOR-RELATED"/>
    <property type="match status" value="1"/>
</dbReference>
<evidence type="ECO:0000259" key="5">
    <source>
        <dbReference type="PROSITE" id="PS50930"/>
    </source>
</evidence>
<name>B9YBF8_9FIRM</name>
<protein>
    <submittedName>
        <fullName evidence="6">LytTr DNA-binding domain protein</fullName>
    </submittedName>
</protein>
<dbReference type="Proteomes" id="UP000005950">
    <property type="component" value="Unassembled WGS sequence"/>
</dbReference>
<keyword evidence="1" id="KW-0963">Cytoplasm</keyword>
<reference evidence="6 7" key="1">
    <citation type="submission" date="2008-12" db="EMBL/GenBank/DDBJ databases">
        <authorList>
            <person name="Fulton L."/>
            <person name="Clifton S."/>
            <person name="Fulton B."/>
            <person name="Xu J."/>
            <person name="Minx P."/>
            <person name="Pepin K.H."/>
            <person name="Johnson M."/>
            <person name="Bhonagiri V."/>
            <person name="Nash W.E."/>
            <person name="Mardis E.R."/>
            <person name="Wilson R.K."/>
        </authorList>
    </citation>
    <scope>NUCLEOTIDE SEQUENCE [LARGE SCALE GENOMIC DNA]</scope>
    <source>
        <strain evidence="6 7">DSM 12042</strain>
    </source>
</reference>
<comment type="caution">
    <text evidence="6">The sequence shown here is derived from an EMBL/GenBank/DDBJ whole genome shotgun (WGS) entry which is preliminary data.</text>
</comment>
<proteinExistence type="predicted"/>
<dbReference type="eggNOG" id="COG3279">
    <property type="taxonomic scope" value="Bacteria"/>
</dbReference>
<accession>B9YBF8</accession>
<dbReference type="SMART" id="SM00850">
    <property type="entry name" value="LytTR"/>
    <property type="match status" value="1"/>
</dbReference>
<feature type="domain" description="HTH LytTR-type" evidence="5">
    <location>
        <begin position="44"/>
        <end position="148"/>
    </location>
</feature>
<dbReference type="PANTHER" id="PTHR37299:SF2">
    <property type="entry name" value="HTH LYTTR-TYPE DOMAIN-CONTAINING PROTEIN"/>
    <property type="match status" value="1"/>
</dbReference>
<sequence>MNMKVEIQIDENCGEPRLIVVTRQVTDEIQTLIQSLSNTPAAYLAGFQEDELVLLQPREIIRIYAQEKKTIAEAEKGRFIVRLSLQEVQARLSPGDFVRISHSEIINLSKVNHFDLSFSGTICVTLTNGVQTYVSRRYVSKIKQTCGI</sequence>
<dbReference type="PROSITE" id="PS50930">
    <property type="entry name" value="HTH_LYTTR"/>
    <property type="match status" value="1"/>
</dbReference>
<dbReference type="GO" id="GO:0003677">
    <property type="term" value="F:DNA binding"/>
    <property type="evidence" value="ECO:0007669"/>
    <property type="project" value="UniProtKB-KW"/>
</dbReference>
<dbReference type="InterPro" id="IPR046947">
    <property type="entry name" value="LytR-like"/>
</dbReference>
<organism evidence="6 7">
    <name type="scientific">Holdemania filiformis DSM 12042</name>
    <dbReference type="NCBI Taxonomy" id="545696"/>
    <lineage>
        <taxon>Bacteria</taxon>
        <taxon>Bacillati</taxon>
        <taxon>Bacillota</taxon>
        <taxon>Erysipelotrichia</taxon>
        <taxon>Erysipelotrichales</taxon>
        <taxon>Erysipelotrichaceae</taxon>
        <taxon>Holdemania</taxon>
    </lineage>
</organism>
<evidence type="ECO:0000256" key="3">
    <source>
        <dbReference type="ARBA" id="ARBA00023125"/>
    </source>
</evidence>
<evidence type="ECO:0000256" key="4">
    <source>
        <dbReference type="ARBA" id="ARBA00023163"/>
    </source>
</evidence>
<dbReference type="Gene3D" id="2.40.50.1020">
    <property type="entry name" value="LytTr DNA-binding domain"/>
    <property type="match status" value="1"/>
</dbReference>
<dbReference type="Pfam" id="PF04397">
    <property type="entry name" value="LytTR"/>
    <property type="match status" value="1"/>
</dbReference>
<evidence type="ECO:0000256" key="1">
    <source>
        <dbReference type="ARBA" id="ARBA00022490"/>
    </source>
</evidence>